<evidence type="ECO:0000313" key="2">
    <source>
        <dbReference type="Proteomes" id="UP000650485"/>
    </source>
</evidence>
<sequence>MQSSGTKKEDSSAMLEKALQTAATAAKVNPDSVSATNEVYNPTDRTVEVTFEDGELTHPTFCGYS</sequence>
<proteinExistence type="predicted"/>
<dbReference type="Proteomes" id="UP000650485">
    <property type="component" value="Unassembled WGS sequence"/>
</dbReference>
<evidence type="ECO:0000313" key="1">
    <source>
        <dbReference type="EMBL" id="MBC6498297.1"/>
    </source>
</evidence>
<comment type="caution">
    <text evidence="1">The sequence shown here is derived from an EMBL/GenBank/DDBJ whole genome shotgun (WGS) entry which is preliminary data.</text>
</comment>
<dbReference type="AlphaFoldDB" id="A0A923ND22"/>
<gene>
    <name evidence="1" type="ORF">H7R52_02840</name>
</gene>
<reference evidence="1" key="1">
    <citation type="submission" date="2020-08" db="EMBL/GenBank/DDBJ databases">
        <title>Complete genome sequence of Weissella confusa strain FS54 provides insights into metabolic potential.</title>
        <authorList>
            <person name="Fhoula I."/>
            <person name="Najjari A."/>
            <person name="Lekired A."/>
            <person name="Bessrour-Aouam N."/>
            <person name="Jaballah S."/>
            <person name="Klibi N."/>
            <person name="Ouzari H.-I."/>
        </authorList>
    </citation>
    <scope>NUCLEOTIDE SEQUENCE</scope>
    <source>
        <strain evidence="1">FS54</strain>
    </source>
</reference>
<accession>A0A923ND22</accession>
<organism evidence="1 2">
    <name type="scientific">Weissella confusa</name>
    <name type="common">Lactobacillus confusus</name>
    <dbReference type="NCBI Taxonomy" id="1583"/>
    <lineage>
        <taxon>Bacteria</taxon>
        <taxon>Bacillati</taxon>
        <taxon>Bacillota</taxon>
        <taxon>Bacilli</taxon>
        <taxon>Lactobacillales</taxon>
        <taxon>Lactobacillaceae</taxon>
        <taxon>Weissella</taxon>
    </lineage>
</organism>
<name>A0A923ND22_WEICO</name>
<dbReference type="EMBL" id="JACSZT010000003">
    <property type="protein sequence ID" value="MBC6498297.1"/>
    <property type="molecule type" value="Genomic_DNA"/>
</dbReference>
<protein>
    <submittedName>
        <fullName evidence="1">Uncharacterized protein</fullName>
    </submittedName>
</protein>